<dbReference type="RefSeq" id="XP_041154338.1">
    <property type="nucleotide sequence ID" value="XM_041300758.1"/>
</dbReference>
<accession>A0A9P7DB77</accession>
<evidence type="ECO:0000313" key="2">
    <source>
        <dbReference type="EMBL" id="KAG1786942.1"/>
    </source>
</evidence>
<name>A0A9P7DB77_9AGAM</name>
<evidence type="ECO:0000313" key="3">
    <source>
        <dbReference type="Proteomes" id="UP000719766"/>
    </source>
</evidence>
<feature type="compositionally biased region" description="Acidic residues" evidence="1">
    <location>
        <begin position="94"/>
        <end position="112"/>
    </location>
</feature>
<dbReference type="InterPro" id="IPR041078">
    <property type="entry name" value="Plavaka"/>
</dbReference>
<protein>
    <submittedName>
        <fullName evidence="2">Uncharacterized protein</fullName>
    </submittedName>
</protein>
<dbReference type="AlphaFoldDB" id="A0A9P7DB77"/>
<organism evidence="2 3">
    <name type="scientific">Suillus plorans</name>
    <dbReference type="NCBI Taxonomy" id="116603"/>
    <lineage>
        <taxon>Eukaryota</taxon>
        <taxon>Fungi</taxon>
        <taxon>Dikarya</taxon>
        <taxon>Basidiomycota</taxon>
        <taxon>Agaricomycotina</taxon>
        <taxon>Agaricomycetes</taxon>
        <taxon>Agaricomycetidae</taxon>
        <taxon>Boletales</taxon>
        <taxon>Suillineae</taxon>
        <taxon>Suillaceae</taxon>
        <taxon>Suillus</taxon>
    </lineage>
</organism>
<feature type="region of interest" description="Disordered" evidence="1">
    <location>
        <begin position="72"/>
        <end position="131"/>
    </location>
</feature>
<reference evidence="2" key="1">
    <citation type="journal article" date="2020" name="New Phytol.">
        <title>Comparative genomics reveals dynamic genome evolution in host specialist ectomycorrhizal fungi.</title>
        <authorList>
            <person name="Lofgren L.A."/>
            <person name="Nguyen N.H."/>
            <person name="Vilgalys R."/>
            <person name="Ruytinx J."/>
            <person name="Liao H.L."/>
            <person name="Branco S."/>
            <person name="Kuo A."/>
            <person name="LaButti K."/>
            <person name="Lipzen A."/>
            <person name="Andreopoulos W."/>
            <person name="Pangilinan J."/>
            <person name="Riley R."/>
            <person name="Hundley H."/>
            <person name="Na H."/>
            <person name="Barry K."/>
            <person name="Grigoriev I.V."/>
            <person name="Stajich J.E."/>
            <person name="Kennedy P.G."/>
        </authorList>
    </citation>
    <scope>NUCLEOTIDE SEQUENCE</scope>
    <source>
        <strain evidence="2">S12</strain>
    </source>
</reference>
<dbReference type="OrthoDB" id="2687853at2759"/>
<dbReference type="EMBL" id="JABBWE010000086">
    <property type="protein sequence ID" value="KAG1786942.1"/>
    <property type="molecule type" value="Genomic_DNA"/>
</dbReference>
<dbReference type="Pfam" id="PF18759">
    <property type="entry name" value="Plavaka"/>
    <property type="match status" value="1"/>
</dbReference>
<gene>
    <name evidence="2" type="ORF">HD556DRAFT_1313146</name>
</gene>
<feature type="compositionally biased region" description="Basic and acidic residues" evidence="1">
    <location>
        <begin position="120"/>
        <end position="131"/>
    </location>
</feature>
<comment type="caution">
    <text evidence="2">The sequence shown here is derived from an EMBL/GenBank/DDBJ whole genome shotgun (WGS) entry which is preliminary data.</text>
</comment>
<sequence>MVQCSGCIHDFSVTGLSLHLAKTQDSRCKAVLASSHHHVYTPSPPAHNDAEMQDLEDRFLDPFDEDQTWHCDEHAESSSDEEDDREEHEWEPPVQEDEGVPGEEPQADDSMDNDNGSADHQTRHQIERRIIDQDRVHVVSYPDHRAGQPISQAEIQNANAMYASSIDGAENPYAPFHSQMDWEIARWAKLRGLSSTAFSDLLSIDGVSERLCLSYKNARELNRIIDTQLPGRPKFRREQVVIAGEAFDIFYRDIIECIKDLFGNPDFADFLVFAPEHHYTDADETVRLFSDMHTGKWWWNT</sequence>
<dbReference type="GeneID" id="64594522"/>
<evidence type="ECO:0000256" key="1">
    <source>
        <dbReference type="SAM" id="MobiDB-lite"/>
    </source>
</evidence>
<keyword evidence="3" id="KW-1185">Reference proteome</keyword>
<proteinExistence type="predicted"/>
<dbReference type="Proteomes" id="UP000719766">
    <property type="component" value="Unassembled WGS sequence"/>
</dbReference>